<proteinExistence type="predicted"/>
<name>A0A6C0EMH4_9ZZZZ</name>
<dbReference type="EMBL" id="MN738894">
    <property type="protein sequence ID" value="QHT30248.1"/>
    <property type="molecule type" value="Genomic_DNA"/>
</dbReference>
<organism evidence="1">
    <name type="scientific">viral metagenome</name>
    <dbReference type="NCBI Taxonomy" id="1070528"/>
    <lineage>
        <taxon>unclassified sequences</taxon>
        <taxon>metagenomes</taxon>
        <taxon>organismal metagenomes</taxon>
    </lineage>
</organism>
<reference evidence="1" key="1">
    <citation type="journal article" date="2020" name="Nature">
        <title>Giant virus diversity and host interactions through global metagenomics.</title>
        <authorList>
            <person name="Schulz F."/>
            <person name="Roux S."/>
            <person name="Paez-Espino D."/>
            <person name="Jungbluth S."/>
            <person name="Walsh D.A."/>
            <person name="Denef V.J."/>
            <person name="McMahon K.D."/>
            <person name="Konstantinidis K.T."/>
            <person name="Eloe-Fadrosh E.A."/>
            <person name="Kyrpides N.C."/>
            <person name="Woyke T."/>
        </authorList>
    </citation>
    <scope>NUCLEOTIDE SEQUENCE</scope>
    <source>
        <strain evidence="1">GVMAG-M-3300009149-34</strain>
    </source>
</reference>
<accession>A0A6C0EMH4</accession>
<sequence>MKQHTIKQTIDISIIQDFVLNERNIEKILQHTIKGIEQVSTKSKKEIKKVITKNTHFLLPRFIDTLFWCYYIICNGISAYEIVHGDGFKDSLEMKIQLVYSVRDNKELLKKNKWKRNAIEDELVNHKTISESAFMCICAINNFNVVYIDGKKMYTLLNNEDITTNLNIIEKTSNGYSIFMGSKDEIYQKYIQSREQLWQIDNLQKPLRGISSYKAKDLQDICHKLHIDINNGNKMPKKKNLLYQMIQENL</sequence>
<evidence type="ECO:0000313" key="1">
    <source>
        <dbReference type="EMBL" id="QHT30248.1"/>
    </source>
</evidence>
<protein>
    <submittedName>
        <fullName evidence="1">Uncharacterized protein</fullName>
    </submittedName>
</protein>
<dbReference type="AlphaFoldDB" id="A0A6C0EMH4"/>